<keyword evidence="1" id="KW-0175">Coiled coil</keyword>
<sequence length="370" mass="42294">MQSKTQNGTDLTAGSCTLVELEAADRTCDPHMEPFHQQHSHHLQLVLLQEEVTQLQEEVHLLRQMREMDKGNGTCSVDVLSVTELRLQLAQKEQKLKHAKEALQAMKMDRKRLKVEKADLVNQMQQLYATLESRDDQLRDFIRNYEQHRQESEDVVQTLAKEKNQLESEKWDLLRQTKESTEQAGALRSQLDLKENRIKELEAELVMAKQSLATLTKDIPIHHSLAMPVETVVNGNNQEWVIHADQPLTAAIRQSQQTLCHVHNGHSTDKQVKVSQGHFRQPSITAGALALEWDCSSNPCDIISPRHRTHSLCNLLEDIEDQKWTKKKAKMGFNSKTRVFARGKLGTSMDTSLFDGTSTSHYYKEEDADC</sequence>
<accession>A0ABD0XLS3</accession>
<proteinExistence type="predicted"/>
<feature type="coiled-coil region" evidence="1">
    <location>
        <begin position="45"/>
        <end position="218"/>
    </location>
</feature>
<keyword evidence="4" id="KW-1185">Reference proteome</keyword>
<evidence type="ECO:0000259" key="2">
    <source>
        <dbReference type="Pfam" id="PF25986"/>
    </source>
</evidence>
<dbReference type="AlphaFoldDB" id="A0ABD0XLS3"/>
<dbReference type="Pfam" id="PF25986">
    <property type="entry name" value="Kazrin"/>
    <property type="match status" value="1"/>
</dbReference>
<evidence type="ECO:0000313" key="4">
    <source>
        <dbReference type="Proteomes" id="UP001557470"/>
    </source>
</evidence>
<reference evidence="3 4" key="1">
    <citation type="submission" date="2024-06" db="EMBL/GenBank/DDBJ databases">
        <authorList>
            <person name="Pan Q."/>
            <person name="Wen M."/>
            <person name="Jouanno E."/>
            <person name="Zahm M."/>
            <person name="Klopp C."/>
            <person name="Cabau C."/>
            <person name="Louis A."/>
            <person name="Berthelot C."/>
            <person name="Parey E."/>
            <person name="Roest Crollius H."/>
            <person name="Montfort J."/>
            <person name="Robinson-Rechavi M."/>
            <person name="Bouchez O."/>
            <person name="Lampietro C."/>
            <person name="Lopez Roques C."/>
            <person name="Donnadieu C."/>
            <person name="Postlethwait J."/>
            <person name="Bobe J."/>
            <person name="Verreycken H."/>
            <person name="Guiguen Y."/>
        </authorList>
    </citation>
    <scope>NUCLEOTIDE SEQUENCE [LARGE SCALE GENOMIC DNA]</scope>
    <source>
        <strain evidence="3">Up_M1</strain>
        <tissue evidence="3">Testis</tissue>
    </source>
</reference>
<protein>
    <recommendedName>
        <fullName evidence="2">Kazrin N-terminal domain-containing protein</fullName>
    </recommendedName>
</protein>
<dbReference type="PANTHER" id="PTHR12776:SF3">
    <property type="entry name" value="KAZRIN-A"/>
    <property type="match status" value="1"/>
</dbReference>
<dbReference type="EMBL" id="JAGEUA010000001">
    <property type="protein sequence ID" value="KAL1021267.1"/>
    <property type="molecule type" value="Genomic_DNA"/>
</dbReference>
<evidence type="ECO:0000313" key="3">
    <source>
        <dbReference type="EMBL" id="KAL1021267.1"/>
    </source>
</evidence>
<dbReference type="Proteomes" id="UP001557470">
    <property type="component" value="Unassembled WGS sequence"/>
</dbReference>
<name>A0ABD0XLS3_UMBPY</name>
<feature type="domain" description="Kazrin N-terminal" evidence="2">
    <location>
        <begin position="38"/>
        <end position="214"/>
    </location>
</feature>
<organism evidence="3 4">
    <name type="scientific">Umbra pygmaea</name>
    <name type="common">Eastern mudminnow</name>
    <dbReference type="NCBI Taxonomy" id="75934"/>
    <lineage>
        <taxon>Eukaryota</taxon>
        <taxon>Metazoa</taxon>
        <taxon>Chordata</taxon>
        <taxon>Craniata</taxon>
        <taxon>Vertebrata</taxon>
        <taxon>Euteleostomi</taxon>
        <taxon>Actinopterygii</taxon>
        <taxon>Neopterygii</taxon>
        <taxon>Teleostei</taxon>
        <taxon>Protacanthopterygii</taxon>
        <taxon>Esociformes</taxon>
        <taxon>Umbridae</taxon>
        <taxon>Umbra</taxon>
    </lineage>
</organism>
<dbReference type="PANTHER" id="PTHR12776">
    <property type="entry name" value="KAZRIN-RELATED"/>
    <property type="match status" value="1"/>
</dbReference>
<gene>
    <name evidence="3" type="ORF">UPYG_G00010940</name>
</gene>
<dbReference type="InterPro" id="IPR059089">
    <property type="entry name" value="Kazrin_N"/>
</dbReference>
<comment type="caution">
    <text evidence="3">The sequence shown here is derived from an EMBL/GenBank/DDBJ whole genome shotgun (WGS) entry which is preliminary data.</text>
</comment>
<evidence type="ECO:0000256" key="1">
    <source>
        <dbReference type="SAM" id="Coils"/>
    </source>
</evidence>
<dbReference type="InterPro" id="IPR037614">
    <property type="entry name" value="Kazrin"/>
</dbReference>